<reference evidence="2 3" key="1">
    <citation type="journal article" date="2017" name="Genome Biol.">
        <title>New reference genome sequences of hot pepper reveal the massive evolution of plant disease-resistance genes by retroduplication.</title>
        <authorList>
            <person name="Kim S."/>
            <person name="Park J."/>
            <person name="Yeom S.I."/>
            <person name="Kim Y.M."/>
            <person name="Seo E."/>
            <person name="Kim K.T."/>
            <person name="Kim M.S."/>
            <person name="Lee J.M."/>
            <person name="Cheong K."/>
            <person name="Shin H.S."/>
            <person name="Kim S.B."/>
            <person name="Han K."/>
            <person name="Lee J."/>
            <person name="Park M."/>
            <person name="Lee H.A."/>
            <person name="Lee H.Y."/>
            <person name="Lee Y."/>
            <person name="Oh S."/>
            <person name="Lee J.H."/>
            <person name="Choi E."/>
            <person name="Choi E."/>
            <person name="Lee S.E."/>
            <person name="Jeon J."/>
            <person name="Kim H."/>
            <person name="Choi G."/>
            <person name="Song H."/>
            <person name="Lee J."/>
            <person name="Lee S.C."/>
            <person name="Kwon J.K."/>
            <person name="Lee H.Y."/>
            <person name="Koo N."/>
            <person name="Hong Y."/>
            <person name="Kim R.W."/>
            <person name="Kang W.H."/>
            <person name="Huh J.H."/>
            <person name="Kang B.C."/>
            <person name="Yang T.J."/>
            <person name="Lee Y.H."/>
            <person name="Bennetzen J.L."/>
            <person name="Choi D."/>
        </authorList>
    </citation>
    <scope>NUCLEOTIDE SEQUENCE [LARGE SCALE GENOMIC DNA]</scope>
    <source>
        <strain evidence="3">cv. PBC81</strain>
    </source>
</reference>
<evidence type="ECO:0000313" key="2">
    <source>
        <dbReference type="EMBL" id="PHT48724.1"/>
    </source>
</evidence>
<feature type="transmembrane region" description="Helical" evidence="1">
    <location>
        <begin position="59"/>
        <end position="79"/>
    </location>
</feature>
<dbReference type="STRING" id="33114.A0A2G2WU11"/>
<dbReference type="Pfam" id="PF05512">
    <property type="entry name" value="AWPM-19"/>
    <property type="match status" value="1"/>
</dbReference>
<proteinExistence type="predicted"/>
<dbReference type="Proteomes" id="UP000224567">
    <property type="component" value="Unassembled WGS sequence"/>
</dbReference>
<protein>
    <submittedName>
        <fullName evidence="2">Uncharacterized protein</fullName>
    </submittedName>
</protein>
<keyword evidence="3" id="KW-1185">Reference proteome</keyword>
<gene>
    <name evidence="2" type="ORF">CQW23_12932</name>
</gene>
<dbReference type="PANTHER" id="PTHR33294">
    <property type="entry name" value="AWPM-19-LIKE FAMILY PROTEIN"/>
    <property type="match status" value="1"/>
</dbReference>
<sequence length="126" mass="13304">MYSFDREMPRGICIALSGECPEKVVLEDGTRSRPETLDGAKHRSVIRISVGFGGNGATMFFLIFAILAAMLGIISKLMGGNHLRAWRNDSLAAAGSSAIVAWAVTALAFGSPTNSDSRWVGAPFGG</sequence>
<evidence type="ECO:0000313" key="3">
    <source>
        <dbReference type="Proteomes" id="UP000224567"/>
    </source>
</evidence>
<name>A0A2G2WU11_CAPBA</name>
<keyword evidence="1" id="KW-1133">Transmembrane helix</keyword>
<feature type="transmembrane region" description="Helical" evidence="1">
    <location>
        <begin position="91"/>
        <end position="110"/>
    </location>
</feature>
<keyword evidence="1" id="KW-0472">Membrane</keyword>
<keyword evidence="1" id="KW-0812">Transmembrane</keyword>
<accession>A0A2G2WU11</accession>
<comment type="caution">
    <text evidence="2">The sequence shown here is derived from an EMBL/GenBank/DDBJ whole genome shotgun (WGS) entry which is preliminary data.</text>
</comment>
<reference evidence="3" key="2">
    <citation type="journal article" date="2017" name="J. Anim. Genet.">
        <title>Multiple reference genome sequences of hot pepper reveal the massive evolution of plant disease resistance genes by retroduplication.</title>
        <authorList>
            <person name="Kim S."/>
            <person name="Park J."/>
            <person name="Yeom S.-I."/>
            <person name="Kim Y.-M."/>
            <person name="Seo E."/>
            <person name="Kim K.-T."/>
            <person name="Kim M.-S."/>
            <person name="Lee J.M."/>
            <person name="Cheong K."/>
            <person name="Shin H.-S."/>
            <person name="Kim S.-B."/>
            <person name="Han K."/>
            <person name="Lee J."/>
            <person name="Park M."/>
            <person name="Lee H.-A."/>
            <person name="Lee H.-Y."/>
            <person name="Lee Y."/>
            <person name="Oh S."/>
            <person name="Lee J.H."/>
            <person name="Choi E."/>
            <person name="Choi E."/>
            <person name="Lee S.E."/>
            <person name="Jeon J."/>
            <person name="Kim H."/>
            <person name="Choi G."/>
            <person name="Song H."/>
            <person name="Lee J."/>
            <person name="Lee S.-C."/>
            <person name="Kwon J.-K."/>
            <person name="Lee H.-Y."/>
            <person name="Koo N."/>
            <person name="Hong Y."/>
            <person name="Kim R.W."/>
            <person name="Kang W.-H."/>
            <person name="Huh J.H."/>
            <person name="Kang B.-C."/>
            <person name="Yang T.-J."/>
            <person name="Lee Y.-H."/>
            <person name="Bennetzen J.L."/>
            <person name="Choi D."/>
        </authorList>
    </citation>
    <scope>NUCLEOTIDE SEQUENCE [LARGE SCALE GENOMIC DNA]</scope>
    <source>
        <strain evidence="3">cv. PBC81</strain>
    </source>
</reference>
<dbReference type="EMBL" id="MLFT02000005">
    <property type="protein sequence ID" value="PHT48724.1"/>
    <property type="molecule type" value="Genomic_DNA"/>
</dbReference>
<evidence type="ECO:0000256" key="1">
    <source>
        <dbReference type="SAM" id="Phobius"/>
    </source>
</evidence>
<dbReference type="PANTHER" id="PTHR33294:SF5">
    <property type="entry name" value="AWPM-19-LIKE FAMILY PROTEIN"/>
    <property type="match status" value="1"/>
</dbReference>
<dbReference type="InterPro" id="IPR008390">
    <property type="entry name" value="AWPM-19"/>
</dbReference>
<organism evidence="2 3">
    <name type="scientific">Capsicum baccatum</name>
    <name type="common">Peruvian pepper</name>
    <dbReference type="NCBI Taxonomy" id="33114"/>
    <lineage>
        <taxon>Eukaryota</taxon>
        <taxon>Viridiplantae</taxon>
        <taxon>Streptophyta</taxon>
        <taxon>Embryophyta</taxon>
        <taxon>Tracheophyta</taxon>
        <taxon>Spermatophyta</taxon>
        <taxon>Magnoliopsida</taxon>
        <taxon>eudicotyledons</taxon>
        <taxon>Gunneridae</taxon>
        <taxon>Pentapetalae</taxon>
        <taxon>asterids</taxon>
        <taxon>lamiids</taxon>
        <taxon>Solanales</taxon>
        <taxon>Solanaceae</taxon>
        <taxon>Solanoideae</taxon>
        <taxon>Capsiceae</taxon>
        <taxon>Capsicum</taxon>
    </lineage>
</organism>
<dbReference type="AlphaFoldDB" id="A0A2G2WU11"/>
<dbReference type="OrthoDB" id="1919377at2759"/>